<dbReference type="InterPro" id="IPR013154">
    <property type="entry name" value="ADH-like_N"/>
</dbReference>
<accession>A0A9P4PNA6</accession>
<dbReference type="InterPro" id="IPR020843">
    <property type="entry name" value="ER"/>
</dbReference>
<keyword evidence="3" id="KW-1185">Reference proteome</keyword>
<dbReference type="AlphaFoldDB" id="A0A9P4PNA6"/>
<dbReference type="PANTHER" id="PTHR11695">
    <property type="entry name" value="ALCOHOL DEHYDROGENASE RELATED"/>
    <property type="match status" value="1"/>
</dbReference>
<dbReference type="GO" id="GO:0016491">
    <property type="term" value="F:oxidoreductase activity"/>
    <property type="evidence" value="ECO:0007669"/>
    <property type="project" value="InterPro"/>
</dbReference>
<comment type="caution">
    <text evidence="2">The sequence shown here is derived from an EMBL/GenBank/DDBJ whole genome shotgun (WGS) entry which is preliminary data.</text>
</comment>
<dbReference type="Gene3D" id="3.90.180.10">
    <property type="entry name" value="Medium-chain alcohol dehydrogenases, catalytic domain"/>
    <property type="match status" value="2"/>
</dbReference>
<dbReference type="InterPro" id="IPR050700">
    <property type="entry name" value="YIM1/Zinc_Alcohol_DH_Fams"/>
</dbReference>
<evidence type="ECO:0000259" key="1">
    <source>
        <dbReference type="SMART" id="SM00829"/>
    </source>
</evidence>
<protein>
    <submittedName>
        <fullName evidence="2">GroES-like protein</fullName>
    </submittedName>
</protein>
<dbReference type="GO" id="GO:0005739">
    <property type="term" value="C:mitochondrion"/>
    <property type="evidence" value="ECO:0007669"/>
    <property type="project" value="TreeGrafter"/>
</dbReference>
<dbReference type="EMBL" id="MU001498">
    <property type="protein sequence ID" value="KAF2446039.1"/>
    <property type="molecule type" value="Genomic_DNA"/>
</dbReference>
<dbReference type="PANTHER" id="PTHR11695:SF294">
    <property type="entry name" value="RETICULON-4-INTERACTING PROTEIN 1, MITOCHONDRIAL"/>
    <property type="match status" value="1"/>
</dbReference>
<feature type="domain" description="Enoyl reductase (ER)" evidence="1">
    <location>
        <begin position="6"/>
        <end position="292"/>
    </location>
</feature>
<organism evidence="2 3">
    <name type="scientific">Karstenula rhodostoma CBS 690.94</name>
    <dbReference type="NCBI Taxonomy" id="1392251"/>
    <lineage>
        <taxon>Eukaryota</taxon>
        <taxon>Fungi</taxon>
        <taxon>Dikarya</taxon>
        <taxon>Ascomycota</taxon>
        <taxon>Pezizomycotina</taxon>
        <taxon>Dothideomycetes</taxon>
        <taxon>Pleosporomycetidae</taxon>
        <taxon>Pleosporales</taxon>
        <taxon>Massarineae</taxon>
        <taxon>Didymosphaeriaceae</taxon>
        <taxon>Karstenula</taxon>
    </lineage>
</organism>
<dbReference type="Proteomes" id="UP000799764">
    <property type="component" value="Unassembled WGS sequence"/>
</dbReference>
<dbReference type="SUPFAM" id="SSF50129">
    <property type="entry name" value="GroES-like"/>
    <property type="match status" value="1"/>
</dbReference>
<sequence length="322" mass="34784">MNYQTASRASVKLIRQHPTIPGPHDVIIKVHAASVNPLDLKKAAGMFKMAIKEQFLYYFGYDCAGEVTAIGSEVNSLEVGDHVFTCLPEAHRGSWAGYAKCTDQYVAKMPSGMSFADAAVSGTGSIAFQLAKNVFHAGKVIMTVSTSKVSKIPELLGEGVVDQKPRSVDFLLDTAGEAMTFLPLMVTSTSLIVSVATQPSGTQLQESDILHRADKPKSPCFICLGLNMVDSGRRFYAKQSNVEYSYLFMEFSGKDLDEVRAHVEDGHLRPVVGNQVDIRDIDGTRGTCKMVFNGKGGVFNGKGGVFNGKGGKNDKKIELSSV</sequence>
<name>A0A9P4PNA6_9PLEO</name>
<reference evidence="2" key="1">
    <citation type="journal article" date="2020" name="Stud. Mycol.">
        <title>101 Dothideomycetes genomes: a test case for predicting lifestyles and emergence of pathogens.</title>
        <authorList>
            <person name="Haridas S."/>
            <person name="Albert R."/>
            <person name="Binder M."/>
            <person name="Bloem J."/>
            <person name="Labutti K."/>
            <person name="Salamov A."/>
            <person name="Andreopoulos B."/>
            <person name="Baker S."/>
            <person name="Barry K."/>
            <person name="Bills G."/>
            <person name="Bluhm B."/>
            <person name="Cannon C."/>
            <person name="Castanera R."/>
            <person name="Culley D."/>
            <person name="Daum C."/>
            <person name="Ezra D."/>
            <person name="Gonzalez J."/>
            <person name="Henrissat B."/>
            <person name="Kuo A."/>
            <person name="Liang C."/>
            <person name="Lipzen A."/>
            <person name="Lutzoni F."/>
            <person name="Magnuson J."/>
            <person name="Mondo S."/>
            <person name="Nolan M."/>
            <person name="Ohm R."/>
            <person name="Pangilinan J."/>
            <person name="Park H.-J."/>
            <person name="Ramirez L."/>
            <person name="Alfaro M."/>
            <person name="Sun H."/>
            <person name="Tritt A."/>
            <person name="Yoshinaga Y."/>
            <person name="Zwiers L.-H."/>
            <person name="Turgeon B."/>
            <person name="Goodwin S."/>
            <person name="Spatafora J."/>
            <person name="Crous P."/>
            <person name="Grigoriev I."/>
        </authorList>
    </citation>
    <scope>NUCLEOTIDE SEQUENCE</scope>
    <source>
        <strain evidence="2">CBS 690.94</strain>
    </source>
</reference>
<dbReference type="CDD" id="cd05289">
    <property type="entry name" value="MDR_like_2"/>
    <property type="match status" value="1"/>
</dbReference>
<proteinExistence type="predicted"/>
<gene>
    <name evidence="2" type="ORF">P171DRAFT_453588</name>
</gene>
<dbReference type="Gene3D" id="3.40.50.720">
    <property type="entry name" value="NAD(P)-binding Rossmann-like Domain"/>
    <property type="match status" value="1"/>
</dbReference>
<evidence type="ECO:0000313" key="2">
    <source>
        <dbReference type="EMBL" id="KAF2446039.1"/>
    </source>
</evidence>
<dbReference type="SMART" id="SM00829">
    <property type="entry name" value="PKS_ER"/>
    <property type="match status" value="1"/>
</dbReference>
<dbReference type="OrthoDB" id="3509362at2759"/>
<dbReference type="InterPro" id="IPR011032">
    <property type="entry name" value="GroES-like_sf"/>
</dbReference>
<evidence type="ECO:0000313" key="3">
    <source>
        <dbReference type="Proteomes" id="UP000799764"/>
    </source>
</evidence>
<dbReference type="Pfam" id="PF08240">
    <property type="entry name" value="ADH_N"/>
    <property type="match status" value="1"/>
</dbReference>